<feature type="domain" description="F-box" evidence="2">
    <location>
        <begin position="75"/>
        <end position="126"/>
    </location>
</feature>
<name>A0A0D0BFP1_9AGAR</name>
<evidence type="ECO:0000313" key="3">
    <source>
        <dbReference type="EMBL" id="KIK62725.1"/>
    </source>
</evidence>
<dbReference type="AlphaFoldDB" id="A0A0D0BFP1"/>
<protein>
    <recommendedName>
        <fullName evidence="2">F-box domain-containing protein</fullName>
    </recommendedName>
</protein>
<dbReference type="InterPro" id="IPR001810">
    <property type="entry name" value="F-box_dom"/>
</dbReference>
<reference evidence="3 4" key="1">
    <citation type="submission" date="2014-04" db="EMBL/GenBank/DDBJ databases">
        <title>Evolutionary Origins and Diversification of the Mycorrhizal Mutualists.</title>
        <authorList>
            <consortium name="DOE Joint Genome Institute"/>
            <consortium name="Mycorrhizal Genomics Consortium"/>
            <person name="Kohler A."/>
            <person name="Kuo A."/>
            <person name="Nagy L.G."/>
            <person name="Floudas D."/>
            <person name="Copeland A."/>
            <person name="Barry K.W."/>
            <person name="Cichocki N."/>
            <person name="Veneault-Fourrey C."/>
            <person name="LaButti K."/>
            <person name="Lindquist E.A."/>
            <person name="Lipzen A."/>
            <person name="Lundell T."/>
            <person name="Morin E."/>
            <person name="Murat C."/>
            <person name="Riley R."/>
            <person name="Ohm R."/>
            <person name="Sun H."/>
            <person name="Tunlid A."/>
            <person name="Henrissat B."/>
            <person name="Grigoriev I.V."/>
            <person name="Hibbett D.S."/>
            <person name="Martin F."/>
        </authorList>
    </citation>
    <scope>NUCLEOTIDE SEQUENCE [LARGE SCALE GENOMIC DNA]</scope>
    <source>
        <strain evidence="3 4">FD-317 M1</strain>
    </source>
</reference>
<dbReference type="Proteomes" id="UP000053593">
    <property type="component" value="Unassembled WGS sequence"/>
</dbReference>
<sequence length="511" mass="57609">MPRADVGRHCVYECSRGLGVPQRSEVSRLLHQVDKDLNDYAQEISSLESQLVFLRLQQERLQAHKITLSSLLSPIHHLPNEILLRIFLFACRENDLLAFQPPASSIAGVCHRWRELAMSCPALWSSFRVWLGGAKSQDSALATRLELFLKRSRDQPLTLHIECPDSGHPLLTKLVQHSGSWRHLTFGRYAIEAEVLGALPSLESLSWDTDSDESIKFELIPPLPNKLRRISTRSRLPNVTDLNSPPPVNQVTSLTFSPGHRDLFKPLLWFPNLQHLALGHCSFPYLSLGDHSPRLVPITSLQIEDRSKLNSLTWTQATLVMLEAAMDLLMAPNLSSLVVNNDNQKDPDSFSHIQTFIERSGCVLTVLELRGLAISDTCVVDLLRCLHSLAQLTLEDSTVGIASFKPPISKKLIDSLHTCRSSPLKLTLHPIIPRLRSLAFRAQSRNFNAFSFIDMVSSRWIPDLKYAEETGISCLRSIELHLCEPVNEEDYSRLWHLENSGMRVVVKGKDT</sequence>
<evidence type="ECO:0000256" key="1">
    <source>
        <dbReference type="SAM" id="Coils"/>
    </source>
</evidence>
<accession>A0A0D0BFP1</accession>
<organism evidence="3 4">
    <name type="scientific">Collybiopsis luxurians FD-317 M1</name>
    <dbReference type="NCBI Taxonomy" id="944289"/>
    <lineage>
        <taxon>Eukaryota</taxon>
        <taxon>Fungi</taxon>
        <taxon>Dikarya</taxon>
        <taxon>Basidiomycota</taxon>
        <taxon>Agaricomycotina</taxon>
        <taxon>Agaricomycetes</taxon>
        <taxon>Agaricomycetidae</taxon>
        <taxon>Agaricales</taxon>
        <taxon>Marasmiineae</taxon>
        <taxon>Omphalotaceae</taxon>
        <taxon>Collybiopsis</taxon>
        <taxon>Collybiopsis luxurians</taxon>
    </lineage>
</organism>
<proteinExistence type="predicted"/>
<feature type="coiled-coil region" evidence="1">
    <location>
        <begin position="30"/>
        <end position="64"/>
    </location>
</feature>
<keyword evidence="1" id="KW-0175">Coiled coil</keyword>
<gene>
    <name evidence="3" type="ORF">GYMLUDRAFT_84218</name>
</gene>
<dbReference type="Pfam" id="PF12937">
    <property type="entry name" value="F-box-like"/>
    <property type="match status" value="1"/>
</dbReference>
<dbReference type="EMBL" id="KN834766">
    <property type="protein sequence ID" value="KIK62725.1"/>
    <property type="molecule type" value="Genomic_DNA"/>
</dbReference>
<dbReference type="SUPFAM" id="SSF52047">
    <property type="entry name" value="RNI-like"/>
    <property type="match status" value="1"/>
</dbReference>
<dbReference type="Gene3D" id="1.20.1280.50">
    <property type="match status" value="1"/>
</dbReference>
<dbReference type="HOGENOM" id="CLU_018544_12_1_1"/>
<evidence type="ECO:0000259" key="2">
    <source>
        <dbReference type="Pfam" id="PF12937"/>
    </source>
</evidence>
<evidence type="ECO:0000313" key="4">
    <source>
        <dbReference type="Proteomes" id="UP000053593"/>
    </source>
</evidence>
<dbReference type="OrthoDB" id="3266451at2759"/>
<keyword evidence="4" id="KW-1185">Reference proteome</keyword>